<dbReference type="Proteomes" id="UP000308600">
    <property type="component" value="Unassembled WGS sequence"/>
</dbReference>
<sequence>MASLSSHHNLLLRRLPSLPSVLTDDDDELPVTIQISARPSVPLLPPLVDVYELGTREAAVRQVDEWLTTCHQTQYTEFNEFFVSCDRVLRGLTSSIYDFKDKEKRLSEVFLDLQCSICLEPFNRPITTDCEHSFCSGCLSMALRAEFRKNVEAFVVHKKKSVDDIPWGSWPFTSEDELAAFLRQLRDFLELRRFRHLRSLLTYTCPICRTTFSTQPRILLHLPRVSRFLRRHPTLCTDGSLRLGMDGLFIFNGPYNRALMNRTAAIGKRLKNDSIAHPKAHWKTEGFVLRTCSLQCPHKPVSRTCLASSQTTIFSPLIMEDACKVLSSNISQLPGYTVKGDEIVFYGNKILPDLYRDLQTYVNRPTDLLLDSSTSHPYQLPRPHPPEGSSVCIYDITSTFSLWSMKTASGPMRPLYEDRRFLVHPSIMTPNPTPLSGLDFYADVGESLDVVNGLWQKFKQNCDGELAEQHLSQDQRWLASISNKAAHFHQLVWETTQLDREDHVLLSIQLRQVASHVDANQRRRRKDLKQLGDRTTGLDDRMTRLDDRMTGLDDRMTTLATVGHHNLFRYVAIQRVSILVCLGLLLSNLYITFGWYTGGPSFPQHSTLKVVQDNDDCTPRLITSPHQPLPPFSRGDGYKIALEV</sequence>
<evidence type="ECO:0000313" key="2">
    <source>
        <dbReference type="Proteomes" id="UP000308600"/>
    </source>
</evidence>
<reference evidence="1 2" key="1">
    <citation type="journal article" date="2019" name="Nat. Ecol. Evol.">
        <title>Megaphylogeny resolves global patterns of mushroom evolution.</title>
        <authorList>
            <person name="Varga T."/>
            <person name="Krizsan K."/>
            <person name="Foldi C."/>
            <person name="Dima B."/>
            <person name="Sanchez-Garcia M."/>
            <person name="Sanchez-Ramirez S."/>
            <person name="Szollosi G.J."/>
            <person name="Szarkandi J.G."/>
            <person name="Papp V."/>
            <person name="Albert L."/>
            <person name="Andreopoulos W."/>
            <person name="Angelini C."/>
            <person name="Antonin V."/>
            <person name="Barry K.W."/>
            <person name="Bougher N.L."/>
            <person name="Buchanan P."/>
            <person name="Buyck B."/>
            <person name="Bense V."/>
            <person name="Catcheside P."/>
            <person name="Chovatia M."/>
            <person name="Cooper J."/>
            <person name="Damon W."/>
            <person name="Desjardin D."/>
            <person name="Finy P."/>
            <person name="Geml J."/>
            <person name="Haridas S."/>
            <person name="Hughes K."/>
            <person name="Justo A."/>
            <person name="Karasinski D."/>
            <person name="Kautmanova I."/>
            <person name="Kiss B."/>
            <person name="Kocsube S."/>
            <person name="Kotiranta H."/>
            <person name="LaButti K.M."/>
            <person name="Lechner B.E."/>
            <person name="Liimatainen K."/>
            <person name="Lipzen A."/>
            <person name="Lukacs Z."/>
            <person name="Mihaltcheva S."/>
            <person name="Morgado L.N."/>
            <person name="Niskanen T."/>
            <person name="Noordeloos M.E."/>
            <person name="Ohm R.A."/>
            <person name="Ortiz-Santana B."/>
            <person name="Ovrebo C."/>
            <person name="Racz N."/>
            <person name="Riley R."/>
            <person name="Savchenko A."/>
            <person name="Shiryaev A."/>
            <person name="Soop K."/>
            <person name="Spirin V."/>
            <person name="Szebenyi C."/>
            <person name="Tomsovsky M."/>
            <person name="Tulloss R.E."/>
            <person name="Uehling J."/>
            <person name="Grigoriev I.V."/>
            <person name="Vagvolgyi C."/>
            <person name="Papp T."/>
            <person name="Martin F.M."/>
            <person name="Miettinen O."/>
            <person name="Hibbett D.S."/>
            <person name="Nagy L.G."/>
        </authorList>
    </citation>
    <scope>NUCLEOTIDE SEQUENCE [LARGE SCALE GENOMIC DNA]</scope>
    <source>
        <strain evidence="1 2">NL-1719</strain>
    </source>
</reference>
<accession>A0ACD3ASB7</accession>
<keyword evidence="2" id="KW-1185">Reference proteome</keyword>
<dbReference type="EMBL" id="ML208347">
    <property type="protein sequence ID" value="TFK68616.1"/>
    <property type="molecule type" value="Genomic_DNA"/>
</dbReference>
<evidence type="ECO:0000313" key="1">
    <source>
        <dbReference type="EMBL" id="TFK68616.1"/>
    </source>
</evidence>
<organism evidence="1 2">
    <name type="scientific">Pluteus cervinus</name>
    <dbReference type="NCBI Taxonomy" id="181527"/>
    <lineage>
        <taxon>Eukaryota</taxon>
        <taxon>Fungi</taxon>
        <taxon>Dikarya</taxon>
        <taxon>Basidiomycota</taxon>
        <taxon>Agaricomycotina</taxon>
        <taxon>Agaricomycetes</taxon>
        <taxon>Agaricomycetidae</taxon>
        <taxon>Agaricales</taxon>
        <taxon>Pluteineae</taxon>
        <taxon>Pluteaceae</taxon>
        <taxon>Pluteus</taxon>
    </lineage>
</organism>
<gene>
    <name evidence="1" type="ORF">BDN72DRAFT_858252</name>
</gene>
<protein>
    <submittedName>
        <fullName evidence="1">Uncharacterized protein</fullName>
    </submittedName>
</protein>
<name>A0ACD3ASB7_9AGAR</name>
<proteinExistence type="predicted"/>